<dbReference type="Proteomes" id="UP000053424">
    <property type="component" value="Unassembled WGS sequence"/>
</dbReference>
<dbReference type="PANTHER" id="PTHR40465">
    <property type="entry name" value="CHROMOSOME 1, WHOLE GENOME SHOTGUN SEQUENCE"/>
    <property type="match status" value="1"/>
</dbReference>
<protein>
    <recommendedName>
        <fullName evidence="3">DUF6534 domain-containing protein</fullName>
    </recommendedName>
</protein>
<feature type="transmembrane region" description="Helical" evidence="2">
    <location>
        <begin position="20"/>
        <end position="44"/>
    </location>
</feature>
<dbReference type="AlphaFoldDB" id="A0A0C3CHD2"/>
<evidence type="ECO:0000313" key="5">
    <source>
        <dbReference type="Proteomes" id="UP000053424"/>
    </source>
</evidence>
<feature type="transmembrane region" description="Helical" evidence="2">
    <location>
        <begin position="56"/>
        <end position="81"/>
    </location>
</feature>
<feature type="domain" description="DUF6534" evidence="3">
    <location>
        <begin position="67"/>
        <end position="152"/>
    </location>
</feature>
<dbReference type="OrthoDB" id="3190888at2759"/>
<dbReference type="InterPro" id="IPR045339">
    <property type="entry name" value="DUF6534"/>
</dbReference>
<gene>
    <name evidence="4" type="ORF">M413DRAFT_26241</name>
</gene>
<evidence type="ECO:0000256" key="2">
    <source>
        <dbReference type="SAM" id="Phobius"/>
    </source>
</evidence>
<sequence>MIVKSCFAMRVWMFSKKNIYITGVICIMIVTQFGLALSYCVNAFRLPSLIQVHELSLVASLALGGGLATDVVIAIALCYFLRRLRTGFQRSDNLVNMLCIYAVNTGALTGAISLLTLVLYNARMDTFYFMPPYFTLGKFYAISFLCTLNTRKVTRGRGTDHQGNSINPPSNGRHPFVMVTNNGRTPRSHEYSEGQAKSVEIDVRQEVSVMSDLERAAQNNPMACAWSF</sequence>
<dbReference type="STRING" id="686832.A0A0C3CHD2"/>
<dbReference type="Pfam" id="PF20152">
    <property type="entry name" value="DUF6534"/>
    <property type="match status" value="1"/>
</dbReference>
<dbReference type="HOGENOM" id="CLU_1214899_0_0_1"/>
<dbReference type="EMBL" id="KN831776">
    <property type="protein sequence ID" value="KIM43036.1"/>
    <property type="molecule type" value="Genomic_DNA"/>
</dbReference>
<evidence type="ECO:0000256" key="1">
    <source>
        <dbReference type="SAM" id="MobiDB-lite"/>
    </source>
</evidence>
<keyword evidence="2" id="KW-1133">Transmembrane helix</keyword>
<feature type="transmembrane region" description="Helical" evidence="2">
    <location>
        <begin position="93"/>
        <end position="120"/>
    </location>
</feature>
<proteinExistence type="predicted"/>
<feature type="compositionally biased region" description="Polar residues" evidence="1">
    <location>
        <begin position="161"/>
        <end position="170"/>
    </location>
</feature>
<keyword evidence="2" id="KW-0812">Transmembrane</keyword>
<reference evidence="5" key="2">
    <citation type="submission" date="2015-01" db="EMBL/GenBank/DDBJ databases">
        <title>Evolutionary Origins and Diversification of the Mycorrhizal Mutualists.</title>
        <authorList>
            <consortium name="DOE Joint Genome Institute"/>
            <consortium name="Mycorrhizal Genomics Consortium"/>
            <person name="Kohler A."/>
            <person name="Kuo A."/>
            <person name="Nagy L.G."/>
            <person name="Floudas D."/>
            <person name="Copeland A."/>
            <person name="Barry K.W."/>
            <person name="Cichocki N."/>
            <person name="Veneault-Fourrey C."/>
            <person name="LaButti K."/>
            <person name="Lindquist E.A."/>
            <person name="Lipzen A."/>
            <person name="Lundell T."/>
            <person name="Morin E."/>
            <person name="Murat C."/>
            <person name="Riley R."/>
            <person name="Ohm R."/>
            <person name="Sun H."/>
            <person name="Tunlid A."/>
            <person name="Henrissat B."/>
            <person name="Grigoriev I.V."/>
            <person name="Hibbett D.S."/>
            <person name="Martin F."/>
        </authorList>
    </citation>
    <scope>NUCLEOTIDE SEQUENCE [LARGE SCALE GENOMIC DNA]</scope>
    <source>
        <strain evidence="5">h7</strain>
    </source>
</reference>
<evidence type="ECO:0000259" key="3">
    <source>
        <dbReference type="Pfam" id="PF20152"/>
    </source>
</evidence>
<keyword evidence="5" id="KW-1185">Reference proteome</keyword>
<name>A0A0C3CHD2_HEBCY</name>
<accession>A0A0C3CHD2</accession>
<feature type="region of interest" description="Disordered" evidence="1">
    <location>
        <begin position="156"/>
        <end position="175"/>
    </location>
</feature>
<organism evidence="4 5">
    <name type="scientific">Hebeloma cylindrosporum</name>
    <dbReference type="NCBI Taxonomy" id="76867"/>
    <lineage>
        <taxon>Eukaryota</taxon>
        <taxon>Fungi</taxon>
        <taxon>Dikarya</taxon>
        <taxon>Basidiomycota</taxon>
        <taxon>Agaricomycotina</taxon>
        <taxon>Agaricomycetes</taxon>
        <taxon>Agaricomycetidae</taxon>
        <taxon>Agaricales</taxon>
        <taxon>Agaricineae</taxon>
        <taxon>Hymenogastraceae</taxon>
        <taxon>Hebeloma</taxon>
    </lineage>
</organism>
<keyword evidence="2" id="KW-0472">Membrane</keyword>
<dbReference type="PANTHER" id="PTHR40465:SF1">
    <property type="entry name" value="DUF6534 DOMAIN-CONTAINING PROTEIN"/>
    <property type="match status" value="1"/>
</dbReference>
<feature type="transmembrane region" description="Helical" evidence="2">
    <location>
        <begin position="126"/>
        <end position="148"/>
    </location>
</feature>
<reference evidence="4 5" key="1">
    <citation type="submission" date="2014-04" db="EMBL/GenBank/DDBJ databases">
        <authorList>
            <consortium name="DOE Joint Genome Institute"/>
            <person name="Kuo A."/>
            <person name="Gay G."/>
            <person name="Dore J."/>
            <person name="Kohler A."/>
            <person name="Nagy L.G."/>
            <person name="Floudas D."/>
            <person name="Copeland A."/>
            <person name="Barry K.W."/>
            <person name="Cichocki N."/>
            <person name="Veneault-Fourrey C."/>
            <person name="LaButti K."/>
            <person name="Lindquist E.A."/>
            <person name="Lipzen A."/>
            <person name="Lundell T."/>
            <person name="Morin E."/>
            <person name="Murat C."/>
            <person name="Sun H."/>
            <person name="Tunlid A."/>
            <person name="Henrissat B."/>
            <person name="Grigoriev I.V."/>
            <person name="Hibbett D.S."/>
            <person name="Martin F."/>
            <person name="Nordberg H.P."/>
            <person name="Cantor M.N."/>
            <person name="Hua S.X."/>
        </authorList>
    </citation>
    <scope>NUCLEOTIDE SEQUENCE [LARGE SCALE GENOMIC DNA]</scope>
    <source>
        <strain evidence="5">h7</strain>
    </source>
</reference>
<evidence type="ECO:0000313" key="4">
    <source>
        <dbReference type="EMBL" id="KIM43036.1"/>
    </source>
</evidence>